<proteinExistence type="predicted"/>
<comment type="caution">
    <text evidence="1">The sequence shown here is derived from an EMBL/GenBank/DDBJ whole genome shotgun (WGS) entry which is preliminary data.</text>
</comment>
<gene>
    <name evidence="1" type="ORF">ACFFGN_01940</name>
</gene>
<keyword evidence="2" id="KW-1185">Reference proteome</keyword>
<reference evidence="1 2" key="1">
    <citation type="submission" date="2024-09" db="EMBL/GenBank/DDBJ databases">
        <authorList>
            <person name="Sun Q."/>
            <person name="Mori K."/>
        </authorList>
    </citation>
    <scope>NUCLEOTIDE SEQUENCE [LARGE SCALE GENOMIC DNA]</scope>
    <source>
        <strain evidence="1 2">CGMCC 1.15906</strain>
    </source>
</reference>
<accession>A0ABV6QDW3</accession>
<name>A0ABV6QDW3_9ACTN</name>
<evidence type="ECO:0008006" key="3">
    <source>
        <dbReference type="Google" id="ProtNLM"/>
    </source>
</evidence>
<evidence type="ECO:0000313" key="2">
    <source>
        <dbReference type="Proteomes" id="UP001589890"/>
    </source>
</evidence>
<sequence>MRRTKDGRPYIWRDCPKCSASGTQPSQKRPGRTVQCPACRGAGRTETPYSRVTSYIDVLDDKTKLAARDKRLVLLGAAQRPALLAGAADRDPDNAGDKAWLDRQAAIAFATAGGNAKADRGTWMHGLSERVDQKLELPPATSFHDVLDMDAYRATTQPVYTAVLHLEQLIVLDELKVAGTPDRVITYSGPGPDGQPFTANVIADLKTGSITWTALKIAMQLAIYARGHLYDPATGHRQPLPDVSHDWGLVVHLPAGSAICTLHWANLQLGWQAVQLARQVRSIRRQGLGALTAVVTK</sequence>
<protein>
    <recommendedName>
        <fullName evidence="3">PD-(D/E)XK endonuclease-like domain-containing protein</fullName>
    </recommendedName>
</protein>
<dbReference type="EMBL" id="JBHLTC010000001">
    <property type="protein sequence ID" value="MFC0622801.1"/>
    <property type="molecule type" value="Genomic_DNA"/>
</dbReference>
<organism evidence="1 2">
    <name type="scientific">Kribbella deserti</name>
    <dbReference type="NCBI Taxonomy" id="1926257"/>
    <lineage>
        <taxon>Bacteria</taxon>
        <taxon>Bacillati</taxon>
        <taxon>Actinomycetota</taxon>
        <taxon>Actinomycetes</taxon>
        <taxon>Propionibacteriales</taxon>
        <taxon>Kribbellaceae</taxon>
        <taxon>Kribbella</taxon>
    </lineage>
</organism>
<evidence type="ECO:0000313" key="1">
    <source>
        <dbReference type="EMBL" id="MFC0622801.1"/>
    </source>
</evidence>
<dbReference type="Proteomes" id="UP001589890">
    <property type="component" value="Unassembled WGS sequence"/>
</dbReference>
<dbReference type="RefSeq" id="WP_380043478.1">
    <property type="nucleotide sequence ID" value="NZ_JBHLTC010000001.1"/>
</dbReference>